<evidence type="ECO:0000313" key="1">
    <source>
        <dbReference type="EMBL" id="MPM08574.1"/>
    </source>
</evidence>
<accession>A0A644X367</accession>
<proteinExistence type="predicted"/>
<dbReference type="AlphaFoldDB" id="A0A644X367"/>
<gene>
    <name evidence="1" type="ORF">SDC9_54887</name>
</gene>
<reference evidence="1" key="1">
    <citation type="submission" date="2019-08" db="EMBL/GenBank/DDBJ databases">
        <authorList>
            <person name="Kucharzyk K."/>
            <person name="Murdoch R.W."/>
            <person name="Higgins S."/>
            <person name="Loffler F."/>
        </authorList>
    </citation>
    <scope>NUCLEOTIDE SEQUENCE</scope>
</reference>
<comment type="caution">
    <text evidence="1">The sequence shown here is derived from an EMBL/GenBank/DDBJ whole genome shotgun (WGS) entry which is preliminary data.</text>
</comment>
<organism evidence="1">
    <name type="scientific">bioreactor metagenome</name>
    <dbReference type="NCBI Taxonomy" id="1076179"/>
    <lineage>
        <taxon>unclassified sequences</taxon>
        <taxon>metagenomes</taxon>
        <taxon>ecological metagenomes</taxon>
    </lineage>
</organism>
<name>A0A644X367_9ZZZZ</name>
<protein>
    <submittedName>
        <fullName evidence="1">Uncharacterized protein</fullName>
    </submittedName>
</protein>
<sequence length="281" mass="30278">MIIQHLLQTLEEVGRRHHVAARALDGLHIEGRVFTLVGLGVPDRVVFVLELARKVAHDLLGILLGCHALGAAERVGEGNELRAFAKVAEAAAIAVARCDRRRAQCAAVVAALEREHQALAVAGVAHHLERILDGLRAAHVEVHAALFAPLLLGVLRDELRQLDLGGVQILTGHLRQLLELLDHSVFQPLVLVAEVDGRVPHLQIQIRRASVVIHVAAFAAGENLGGIDVMDGVAKRAVLGFVGQELSGIEGHSKRAPERTVAVWLRNLVGLSSFFGEFVET</sequence>
<dbReference type="EMBL" id="VSSQ01001465">
    <property type="protein sequence ID" value="MPM08574.1"/>
    <property type="molecule type" value="Genomic_DNA"/>
</dbReference>